<protein>
    <recommendedName>
        <fullName evidence="1">DUF6841 domain-containing protein</fullName>
    </recommendedName>
</protein>
<dbReference type="RefSeq" id="WP_254183602.1">
    <property type="nucleotide sequence ID" value="NZ_JANARS010000016.1"/>
</dbReference>
<reference evidence="2 3" key="1">
    <citation type="submission" date="2022-06" db="EMBL/GenBank/DDBJ databases">
        <authorList>
            <person name="So Y."/>
        </authorList>
    </citation>
    <scope>NUCLEOTIDE SEQUENCE [LARGE SCALE GENOMIC DNA]</scope>
    <source>
        <strain evidence="2 3">STR3</strain>
    </source>
</reference>
<evidence type="ECO:0000259" key="1">
    <source>
        <dbReference type="Pfam" id="PF20795"/>
    </source>
</evidence>
<dbReference type="Proteomes" id="UP001204524">
    <property type="component" value="Unassembled WGS sequence"/>
</dbReference>
<dbReference type="InterPro" id="IPR049219">
    <property type="entry name" value="DUF6841"/>
</dbReference>
<sequence length="135" mass="14717">MDLGLIESDIREWFAGYLSAFTALGRGTSTPAEVAEYFFVPLLVTTDDVVISLRSSDDVASWLTVQADGMAAAGYDHTHVSSTDVRVANGTTATVRALMVRRRKDGSDISELSVTYVLVRDQRDLRVHALLVHSA</sequence>
<accession>A0ABT1L5E7</accession>
<gene>
    <name evidence="2" type="ORF">NCI01_21815</name>
</gene>
<comment type="caution">
    <text evidence="2">The sequence shown here is derived from an EMBL/GenBank/DDBJ whole genome shotgun (WGS) entry which is preliminary data.</text>
</comment>
<feature type="domain" description="DUF6841" evidence="1">
    <location>
        <begin position="9"/>
        <end position="133"/>
    </location>
</feature>
<dbReference type="EMBL" id="JANARS010000016">
    <property type="protein sequence ID" value="MCP3424446.1"/>
    <property type="molecule type" value="Genomic_DNA"/>
</dbReference>
<keyword evidence="3" id="KW-1185">Reference proteome</keyword>
<evidence type="ECO:0000313" key="3">
    <source>
        <dbReference type="Proteomes" id="UP001204524"/>
    </source>
</evidence>
<evidence type="ECO:0000313" key="2">
    <source>
        <dbReference type="EMBL" id="MCP3424446.1"/>
    </source>
</evidence>
<name>A0ABT1L5E7_9ACTN</name>
<proteinExistence type="predicted"/>
<organism evidence="2 3">
    <name type="scientific">Nocardioides pinisoli</name>
    <dbReference type="NCBI Taxonomy" id="2950279"/>
    <lineage>
        <taxon>Bacteria</taxon>
        <taxon>Bacillati</taxon>
        <taxon>Actinomycetota</taxon>
        <taxon>Actinomycetes</taxon>
        <taxon>Propionibacteriales</taxon>
        <taxon>Nocardioidaceae</taxon>
        <taxon>Nocardioides</taxon>
    </lineage>
</organism>
<dbReference type="Pfam" id="PF20795">
    <property type="entry name" value="DUF6841"/>
    <property type="match status" value="1"/>
</dbReference>